<protein>
    <submittedName>
        <fullName evidence="1">Uncharacterized protein</fullName>
    </submittedName>
</protein>
<gene>
    <name evidence="1" type="ORF">HKI87_02g12460</name>
</gene>
<reference evidence="1 2" key="1">
    <citation type="submission" date="2024-03" db="EMBL/GenBank/DDBJ databases">
        <title>Complete genome sequence of the green alga Chloropicon roscoffensis RCC1871.</title>
        <authorList>
            <person name="Lemieux C."/>
            <person name="Pombert J.-F."/>
            <person name="Otis C."/>
            <person name="Turmel M."/>
        </authorList>
    </citation>
    <scope>NUCLEOTIDE SEQUENCE [LARGE SCALE GENOMIC DNA]</scope>
    <source>
        <strain evidence="1 2">RCC1871</strain>
    </source>
</reference>
<evidence type="ECO:0000313" key="2">
    <source>
        <dbReference type="Proteomes" id="UP001472866"/>
    </source>
</evidence>
<name>A0AAX4P1R0_9CHLO</name>
<organism evidence="1 2">
    <name type="scientific">Chloropicon roscoffensis</name>
    <dbReference type="NCBI Taxonomy" id="1461544"/>
    <lineage>
        <taxon>Eukaryota</taxon>
        <taxon>Viridiplantae</taxon>
        <taxon>Chlorophyta</taxon>
        <taxon>Chloropicophyceae</taxon>
        <taxon>Chloropicales</taxon>
        <taxon>Chloropicaceae</taxon>
        <taxon>Chloropicon</taxon>
    </lineage>
</organism>
<evidence type="ECO:0000313" key="1">
    <source>
        <dbReference type="EMBL" id="WZN59720.1"/>
    </source>
</evidence>
<dbReference type="Proteomes" id="UP001472866">
    <property type="component" value="Chromosome 02"/>
</dbReference>
<keyword evidence="2" id="KW-1185">Reference proteome</keyword>
<proteinExistence type="predicted"/>
<dbReference type="EMBL" id="CP151502">
    <property type="protein sequence ID" value="WZN59720.1"/>
    <property type="molecule type" value="Genomic_DNA"/>
</dbReference>
<dbReference type="AlphaFoldDB" id="A0AAX4P1R0"/>
<sequence>MRSRRSLRSVRRSLFGKRASRIDEASRLEGEVLTHLVEGQRQLRSEFEQLREETVVSMLKFEQCSLRDDLARLNTTTKNLVRDEMHQVVEDYEAKTRATVSGLAGRVEAMGDRLSKIQAQTKAVEDVVGETLRKSQGKYISALSMCVELKDGLKREAAYLQGVRGKLRALAGPGGPT</sequence>
<accession>A0AAX4P1R0</accession>